<dbReference type="Pfam" id="PF10471">
    <property type="entry name" value="ANAPC_CDC26"/>
    <property type="match status" value="1"/>
</dbReference>
<dbReference type="GO" id="GO:0031145">
    <property type="term" value="P:anaphase-promoting complex-dependent catabolic process"/>
    <property type="evidence" value="ECO:0007669"/>
    <property type="project" value="InterPro"/>
</dbReference>
<accession>A0A1G4MBG5</accession>
<feature type="compositionally biased region" description="Polar residues" evidence="2">
    <location>
        <begin position="32"/>
        <end position="49"/>
    </location>
</feature>
<name>A0A1G4MBG5_LACFM</name>
<dbReference type="InterPro" id="IPR018860">
    <property type="entry name" value="APC_suCDC26"/>
</dbReference>
<evidence type="ECO:0000256" key="2">
    <source>
        <dbReference type="SAM" id="MobiDB-lite"/>
    </source>
</evidence>
<dbReference type="Proteomes" id="UP000190831">
    <property type="component" value="Chromosome D"/>
</dbReference>
<evidence type="ECO:0000256" key="1">
    <source>
        <dbReference type="ARBA" id="ARBA00022786"/>
    </source>
</evidence>
<reference evidence="3 4" key="1">
    <citation type="submission" date="2016-03" db="EMBL/GenBank/DDBJ databases">
        <authorList>
            <person name="Devillers H."/>
        </authorList>
    </citation>
    <scope>NUCLEOTIDE SEQUENCE [LARGE SCALE GENOMIC DNA]</scope>
    <source>
        <strain evidence="3">CBS 6772</strain>
    </source>
</reference>
<feature type="region of interest" description="Disordered" evidence="2">
    <location>
        <begin position="28"/>
        <end position="108"/>
    </location>
</feature>
<keyword evidence="1" id="KW-0833">Ubl conjugation pathway</keyword>
<dbReference type="AlphaFoldDB" id="A0A1G4MBG5"/>
<sequence>MIRRQPSTINLTQEDVLELQDELEEQKLQTQIRSQQRNLQRSGTIPESFSEQRPDTKTDSTSLSGTPLDKNIADDNSQRRPSHASIDAESRSPAQISRAIPNNPFYTG</sequence>
<evidence type="ECO:0000313" key="3">
    <source>
        <dbReference type="EMBL" id="SCW01165.1"/>
    </source>
</evidence>
<evidence type="ECO:0000313" key="4">
    <source>
        <dbReference type="Proteomes" id="UP000190831"/>
    </source>
</evidence>
<proteinExistence type="predicted"/>
<dbReference type="GO" id="GO:0005680">
    <property type="term" value="C:anaphase-promoting complex"/>
    <property type="evidence" value="ECO:0007669"/>
    <property type="project" value="InterPro"/>
</dbReference>
<dbReference type="EMBL" id="LT598492">
    <property type="protein sequence ID" value="SCW01165.1"/>
    <property type="molecule type" value="Genomic_DNA"/>
</dbReference>
<keyword evidence="4" id="KW-1185">Reference proteome</keyword>
<organism evidence="3 4">
    <name type="scientific">Lachancea fermentati</name>
    <name type="common">Zygosaccharomyces fermentati</name>
    <dbReference type="NCBI Taxonomy" id="4955"/>
    <lineage>
        <taxon>Eukaryota</taxon>
        <taxon>Fungi</taxon>
        <taxon>Dikarya</taxon>
        <taxon>Ascomycota</taxon>
        <taxon>Saccharomycotina</taxon>
        <taxon>Saccharomycetes</taxon>
        <taxon>Saccharomycetales</taxon>
        <taxon>Saccharomycetaceae</taxon>
        <taxon>Lachancea</taxon>
    </lineage>
</organism>
<protein>
    <submittedName>
        <fullName evidence="3">LAFE_0D06524g1_1</fullName>
    </submittedName>
</protein>
<gene>
    <name evidence="3" type="ORF">LAFE_0D06524G</name>
</gene>